<keyword evidence="3 6" id="KW-0812">Transmembrane</keyword>
<gene>
    <name evidence="8" type="ORF">ICN82_02770</name>
</gene>
<protein>
    <recommendedName>
        <fullName evidence="10">Branched-chain amino acid ABC transporter permease</fullName>
    </recommendedName>
</protein>
<dbReference type="Proteomes" id="UP000609121">
    <property type="component" value="Unassembled WGS sequence"/>
</dbReference>
<evidence type="ECO:0000313" key="9">
    <source>
        <dbReference type="Proteomes" id="UP000609121"/>
    </source>
</evidence>
<feature type="transmembrane region" description="Helical" evidence="6">
    <location>
        <begin position="248"/>
        <end position="266"/>
    </location>
</feature>
<feature type="transmembrane region" description="Helical" evidence="6">
    <location>
        <begin position="298"/>
        <end position="318"/>
    </location>
</feature>
<dbReference type="GO" id="GO:0015658">
    <property type="term" value="F:branched-chain amino acid transmembrane transporter activity"/>
    <property type="evidence" value="ECO:0007669"/>
    <property type="project" value="InterPro"/>
</dbReference>
<proteinExistence type="predicted"/>
<keyword evidence="2" id="KW-1003">Cell membrane</keyword>
<dbReference type="InterPro" id="IPR043428">
    <property type="entry name" value="LivM-like"/>
</dbReference>
<organism evidence="8 9">
    <name type="scientific">Mangrovicoccus algicola</name>
    <dbReference type="NCBI Taxonomy" id="2771008"/>
    <lineage>
        <taxon>Bacteria</taxon>
        <taxon>Pseudomonadati</taxon>
        <taxon>Pseudomonadota</taxon>
        <taxon>Alphaproteobacteria</taxon>
        <taxon>Rhodobacterales</taxon>
        <taxon>Paracoccaceae</taxon>
        <taxon>Mangrovicoccus</taxon>
    </lineage>
</organism>
<dbReference type="PANTHER" id="PTHR30482:SF17">
    <property type="entry name" value="ABC TRANSPORTER ATP-BINDING PROTEIN"/>
    <property type="match status" value="1"/>
</dbReference>
<keyword evidence="9" id="KW-1185">Reference proteome</keyword>
<dbReference type="PANTHER" id="PTHR30482">
    <property type="entry name" value="HIGH-AFFINITY BRANCHED-CHAIN AMINO ACID TRANSPORT SYSTEM PERMEASE"/>
    <property type="match status" value="1"/>
</dbReference>
<feature type="transmembrane region" description="Helical" evidence="6">
    <location>
        <begin position="106"/>
        <end position="124"/>
    </location>
</feature>
<reference evidence="8" key="1">
    <citation type="submission" date="2020-09" db="EMBL/GenBank/DDBJ databases">
        <title>A novel bacterium of genus Mangrovicoccus, isolated from South China Sea.</title>
        <authorList>
            <person name="Huang H."/>
            <person name="Mo K."/>
            <person name="Hu Y."/>
        </authorList>
    </citation>
    <scope>NUCLEOTIDE SEQUENCE</scope>
    <source>
        <strain evidence="8">HB182678</strain>
    </source>
</reference>
<dbReference type="Pfam" id="PF02653">
    <property type="entry name" value="BPD_transp_2"/>
    <property type="match status" value="1"/>
</dbReference>
<accession>A0A8J6YVT4</accession>
<evidence type="ECO:0000256" key="1">
    <source>
        <dbReference type="ARBA" id="ARBA00004651"/>
    </source>
</evidence>
<comment type="caution">
    <text evidence="8">The sequence shown here is derived from an EMBL/GenBank/DDBJ whole genome shotgun (WGS) entry which is preliminary data.</text>
</comment>
<dbReference type="InterPro" id="IPR001851">
    <property type="entry name" value="ABC_transp_permease"/>
</dbReference>
<evidence type="ECO:0008006" key="10">
    <source>
        <dbReference type="Google" id="ProtNLM"/>
    </source>
</evidence>
<feature type="transmembrane region" description="Helical" evidence="6">
    <location>
        <begin position="273"/>
        <end position="292"/>
    </location>
</feature>
<evidence type="ECO:0000313" key="8">
    <source>
        <dbReference type="EMBL" id="MBE3637129.1"/>
    </source>
</evidence>
<name>A0A8J6YVT4_9RHOB</name>
<feature type="signal peptide" evidence="7">
    <location>
        <begin position="1"/>
        <end position="26"/>
    </location>
</feature>
<feature type="transmembrane region" description="Helical" evidence="6">
    <location>
        <begin position="32"/>
        <end position="50"/>
    </location>
</feature>
<dbReference type="RefSeq" id="WP_193179334.1">
    <property type="nucleotide sequence ID" value="NZ_JACVXA010000005.1"/>
</dbReference>
<dbReference type="EMBL" id="JACVXA010000005">
    <property type="protein sequence ID" value="MBE3637129.1"/>
    <property type="molecule type" value="Genomic_DNA"/>
</dbReference>
<dbReference type="AlphaFoldDB" id="A0A8J6YVT4"/>
<evidence type="ECO:0000256" key="2">
    <source>
        <dbReference type="ARBA" id="ARBA00022475"/>
    </source>
</evidence>
<evidence type="ECO:0000256" key="4">
    <source>
        <dbReference type="ARBA" id="ARBA00022989"/>
    </source>
</evidence>
<feature type="chain" id="PRO_5035146586" description="Branched-chain amino acid ABC transporter permease" evidence="7">
    <location>
        <begin position="27"/>
        <end position="328"/>
    </location>
</feature>
<evidence type="ECO:0000256" key="7">
    <source>
        <dbReference type="SAM" id="SignalP"/>
    </source>
</evidence>
<feature type="transmembrane region" description="Helical" evidence="6">
    <location>
        <begin position="172"/>
        <end position="189"/>
    </location>
</feature>
<keyword evidence="4 6" id="KW-1133">Transmembrane helix</keyword>
<keyword evidence="7" id="KW-0732">Signal</keyword>
<evidence type="ECO:0000256" key="3">
    <source>
        <dbReference type="ARBA" id="ARBA00022692"/>
    </source>
</evidence>
<comment type="subcellular location">
    <subcellularLocation>
        <location evidence="1">Cell membrane</location>
        <topology evidence="1">Multi-pass membrane protein</topology>
    </subcellularLocation>
</comment>
<feature type="transmembrane region" description="Helical" evidence="6">
    <location>
        <begin position="220"/>
        <end position="242"/>
    </location>
</feature>
<evidence type="ECO:0000256" key="6">
    <source>
        <dbReference type="SAM" id="Phobius"/>
    </source>
</evidence>
<dbReference type="GO" id="GO:0005886">
    <property type="term" value="C:plasma membrane"/>
    <property type="evidence" value="ECO:0007669"/>
    <property type="project" value="UniProtKB-SubCell"/>
</dbReference>
<evidence type="ECO:0000256" key="5">
    <source>
        <dbReference type="ARBA" id="ARBA00023136"/>
    </source>
</evidence>
<keyword evidence="5 6" id="KW-0472">Membrane</keyword>
<sequence>MSAGSYRLCGAATGLLLMLAAAAPLAGPQMAVAALHLCAIAIAAAAFGLSSGPSGPACLSHAIFVTLGMAGVAAFPGAAGAAAGMAAAVVPPGGLSAALRRFGRGAWALASLAAAVLAAPHLPVSPAALPELPMPAGGPMLPVPDLARLPALLRGEAGAADLIAARPLTGQMAGAWLLLGLAVLLLLVLRRLRLSAFGAALEGVRASPARMAATGYRPDWLRAGALCLSAGLAAAAGAILALAGPGPASAQGLPLLAQILLVAVIGGAGPVRFAVLAAALVIAGRALAVALVPQAGILQAPGVELLCWGLFLGLAAGLPRPGARRAAG</sequence>